<dbReference type="SUPFAM" id="SSF51735">
    <property type="entry name" value="NAD(P)-binding Rossmann-fold domains"/>
    <property type="match status" value="1"/>
</dbReference>
<dbReference type="EC" id="1.5.1.34" evidence="6"/>
<dbReference type="EMBL" id="KE561374">
    <property type="protein sequence ID" value="EPZ30795.1"/>
    <property type="molecule type" value="Genomic_DNA"/>
</dbReference>
<dbReference type="Gene3D" id="3.40.50.720">
    <property type="entry name" value="NAD(P)-binding Rossmann-like Domain"/>
    <property type="match status" value="2"/>
</dbReference>
<dbReference type="HOGENOM" id="CLU_010194_22_0_1"/>
<evidence type="ECO:0000256" key="5">
    <source>
        <dbReference type="ARBA" id="ARBA00023007"/>
    </source>
</evidence>
<dbReference type="FunFam" id="3.40.50.720:FF:000157">
    <property type="entry name" value="Quinoid dihydropteridine reductase"/>
    <property type="match status" value="1"/>
</dbReference>
<dbReference type="GO" id="GO:0070404">
    <property type="term" value="F:NADH binding"/>
    <property type="evidence" value="ECO:0007669"/>
    <property type="project" value="TreeGrafter"/>
</dbReference>
<evidence type="ECO:0000313" key="10">
    <source>
        <dbReference type="Proteomes" id="UP000030755"/>
    </source>
</evidence>
<dbReference type="OrthoDB" id="1204at2759"/>
<evidence type="ECO:0000256" key="3">
    <source>
        <dbReference type="ARBA" id="ARBA00022857"/>
    </source>
</evidence>
<dbReference type="GO" id="GO:0006729">
    <property type="term" value="P:tetrahydrobiopterin biosynthetic process"/>
    <property type="evidence" value="ECO:0007669"/>
    <property type="project" value="UniProtKB-KW"/>
</dbReference>
<dbReference type="Proteomes" id="UP000030755">
    <property type="component" value="Unassembled WGS sequence"/>
</dbReference>
<protein>
    <recommendedName>
        <fullName evidence="7">Dihydropteridine reductase</fullName>
        <ecNumber evidence="6">1.5.1.34</ecNumber>
    </recommendedName>
    <alternativeName>
        <fullName evidence="8">Quinoid dihydropteridine reductase</fullName>
    </alternativeName>
</protein>
<dbReference type="PANTHER" id="PTHR15104:SF0">
    <property type="entry name" value="DIHYDROPTERIDINE REDUCTASE"/>
    <property type="match status" value="1"/>
</dbReference>
<dbReference type="AlphaFoldDB" id="A0A075APY4"/>
<evidence type="ECO:0000313" key="9">
    <source>
        <dbReference type="EMBL" id="EPZ30795.1"/>
    </source>
</evidence>
<keyword evidence="5" id="KW-0783">Tetrahydrobiopterin biosynthesis</keyword>
<dbReference type="PROSITE" id="PS00061">
    <property type="entry name" value="ADH_SHORT"/>
    <property type="match status" value="1"/>
</dbReference>
<dbReference type="GO" id="GO:0004155">
    <property type="term" value="F:6,7-dihydropteridine reductase activity"/>
    <property type="evidence" value="ECO:0007669"/>
    <property type="project" value="UniProtKB-EC"/>
</dbReference>
<gene>
    <name evidence="9" type="ORF">O9G_005792</name>
</gene>
<evidence type="ECO:0000256" key="2">
    <source>
        <dbReference type="ARBA" id="ARBA00011738"/>
    </source>
</evidence>
<proteinExistence type="inferred from homology"/>
<comment type="similarity">
    <text evidence="1">Belongs to the short-chain dehydrogenases/reductases (SDR) family.</text>
</comment>
<evidence type="ECO:0000256" key="4">
    <source>
        <dbReference type="ARBA" id="ARBA00023002"/>
    </source>
</evidence>
<evidence type="ECO:0000256" key="6">
    <source>
        <dbReference type="ARBA" id="ARBA00039153"/>
    </source>
</evidence>
<evidence type="ECO:0000256" key="8">
    <source>
        <dbReference type="ARBA" id="ARBA00041348"/>
    </source>
</evidence>
<reference evidence="9 10" key="1">
    <citation type="journal article" date="2013" name="Curr. Biol.">
        <title>Shared signatures of parasitism and phylogenomics unite Cryptomycota and microsporidia.</title>
        <authorList>
            <person name="James T.Y."/>
            <person name="Pelin A."/>
            <person name="Bonen L."/>
            <person name="Ahrendt S."/>
            <person name="Sain D."/>
            <person name="Corradi N."/>
            <person name="Stajich J.E."/>
        </authorList>
    </citation>
    <scope>NUCLEOTIDE SEQUENCE [LARGE SCALE GENOMIC DNA]</scope>
    <source>
        <strain evidence="9 10">CSF55</strain>
    </source>
</reference>
<organism evidence="9 10">
    <name type="scientific">Rozella allomycis (strain CSF55)</name>
    <dbReference type="NCBI Taxonomy" id="988480"/>
    <lineage>
        <taxon>Eukaryota</taxon>
        <taxon>Fungi</taxon>
        <taxon>Fungi incertae sedis</taxon>
        <taxon>Cryptomycota</taxon>
        <taxon>Cryptomycota incertae sedis</taxon>
        <taxon>Rozella</taxon>
    </lineage>
</organism>
<sequence length="281" mass="29741">MSKFIVYGGTGALGSTLVESLIASNHKVLSIDLTNSPHTKYNLIMAFDEPLQSQYDIAFTQIKEFAGSDKIKGIFCVAGGWAGGNASDEGFLESVEKMWKQSVASSAIAAKIASSFLQEDGLLVFTGASAAKNGTPGMIGYGMAKSAVHNLVQSLSCPSSGLPKNSKVIAILPITLDTPTNRKAMSDADFSSWTPLSEVASFLIKASLNQTSVQNGHSLGVDSITLDTPANRKAMPDADFSSWTPLSEVARFLIKASLSQTSFQNGQLVEIQTIAGKTTFK</sequence>
<dbReference type="InterPro" id="IPR036291">
    <property type="entry name" value="NAD(P)-bd_dom_sf"/>
</dbReference>
<accession>A0A075APY4</accession>
<keyword evidence="3" id="KW-0521">NADP</keyword>
<dbReference type="InterPro" id="IPR002347">
    <property type="entry name" value="SDR_fam"/>
</dbReference>
<evidence type="ECO:0000256" key="1">
    <source>
        <dbReference type="ARBA" id="ARBA00006484"/>
    </source>
</evidence>
<evidence type="ECO:0000256" key="7">
    <source>
        <dbReference type="ARBA" id="ARBA00039520"/>
    </source>
</evidence>
<dbReference type="GO" id="GO:0070402">
    <property type="term" value="F:NADPH binding"/>
    <property type="evidence" value="ECO:0007669"/>
    <property type="project" value="TreeGrafter"/>
</dbReference>
<name>A0A075APY4_ROZAC</name>
<dbReference type="PANTHER" id="PTHR15104">
    <property type="entry name" value="DIHYDROPTERIDINE REDUCTASE"/>
    <property type="match status" value="1"/>
</dbReference>
<dbReference type="Pfam" id="PF00106">
    <property type="entry name" value="adh_short"/>
    <property type="match status" value="1"/>
</dbReference>
<dbReference type="GO" id="GO:0005737">
    <property type="term" value="C:cytoplasm"/>
    <property type="evidence" value="ECO:0007669"/>
    <property type="project" value="TreeGrafter"/>
</dbReference>
<keyword evidence="4" id="KW-0560">Oxidoreductase</keyword>
<keyword evidence="10" id="KW-1185">Reference proteome</keyword>
<comment type="subunit">
    <text evidence="2">Homodimer.</text>
</comment>
<dbReference type="STRING" id="988480.A0A075APY4"/>
<dbReference type="InterPro" id="IPR020904">
    <property type="entry name" value="Sc_DH/Rdtase_CS"/>
</dbReference>
<dbReference type="GO" id="GO:0006559">
    <property type="term" value="P:L-phenylalanine catabolic process"/>
    <property type="evidence" value="ECO:0007669"/>
    <property type="project" value="TreeGrafter"/>
</dbReference>